<evidence type="ECO:0000313" key="2">
    <source>
        <dbReference type="Proteomes" id="UP000054018"/>
    </source>
</evidence>
<proteinExistence type="predicted"/>
<organism evidence="1 2">
    <name type="scientific">Pisolithus microcarpus 441</name>
    <dbReference type="NCBI Taxonomy" id="765257"/>
    <lineage>
        <taxon>Eukaryota</taxon>
        <taxon>Fungi</taxon>
        <taxon>Dikarya</taxon>
        <taxon>Basidiomycota</taxon>
        <taxon>Agaricomycotina</taxon>
        <taxon>Agaricomycetes</taxon>
        <taxon>Agaricomycetidae</taxon>
        <taxon>Boletales</taxon>
        <taxon>Sclerodermatineae</taxon>
        <taxon>Pisolithaceae</taxon>
        <taxon>Pisolithus</taxon>
    </lineage>
</organism>
<dbReference type="EMBL" id="KN833760">
    <property type="protein sequence ID" value="KIK20726.1"/>
    <property type="molecule type" value="Genomic_DNA"/>
</dbReference>
<name>A0A0C9YVB1_9AGAM</name>
<reference evidence="1 2" key="1">
    <citation type="submission" date="2014-04" db="EMBL/GenBank/DDBJ databases">
        <authorList>
            <consortium name="DOE Joint Genome Institute"/>
            <person name="Kuo A."/>
            <person name="Kohler A."/>
            <person name="Costa M.D."/>
            <person name="Nagy L.G."/>
            <person name="Floudas D."/>
            <person name="Copeland A."/>
            <person name="Barry K.W."/>
            <person name="Cichocki N."/>
            <person name="Veneault-Fourrey C."/>
            <person name="LaButti K."/>
            <person name="Lindquist E.A."/>
            <person name="Lipzen A."/>
            <person name="Lundell T."/>
            <person name="Morin E."/>
            <person name="Murat C."/>
            <person name="Sun H."/>
            <person name="Tunlid A."/>
            <person name="Henrissat B."/>
            <person name="Grigoriev I.V."/>
            <person name="Hibbett D.S."/>
            <person name="Martin F."/>
            <person name="Nordberg H.P."/>
            <person name="Cantor M.N."/>
            <person name="Hua S.X."/>
        </authorList>
    </citation>
    <scope>NUCLEOTIDE SEQUENCE [LARGE SCALE GENOMIC DNA]</scope>
    <source>
        <strain evidence="1 2">441</strain>
    </source>
</reference>
<sequence>MLEASSSSREERLFASNVRCNASSSAKEVVGVRDRVAEDGASFGARDVIMIQRKTARHLEYTHHSRH</sequence>
<reference evidence="2" key="2">
    <citation type="submission" date="2015-01" db="EMBL/GenBank/DDBJ databases">
        <title>Evolutionary Origins and Diversification of the Mycorrhizal Mutualists.</title>
        <authorList>
            <consortium name="DOE Joint Genome Institute"/>
            <consortium name="Mycorrhizal Genomics Consortium"/>
            <person name="Kohler A."/>
            <person name="Kuo A."/>
            <person name="Nagy L.G."/>
            <person name="Floudas D."/>
            <person name="Copeland A."/>
            <person name="Barry K.W."/>
            <person name="Cichocki N."/>
            <person name="Veneault-Fourrey C."/>
            <person name="LaButti K."/>
            <person name="Lindquist E.A."/>
            <person name="Lipzen A."/>
            <person name="Lundell T."/>
            <person name="Morin E."/>
            <person name="Murat C."/>
            <person name="Riley R."/>
            <person name="Ohm R."/>
            <person name="Sun H."/>
            <person name="Tunlid A."/>
            <person name="Henrissat B."/>
            <person name="Grigoriev I.V."/>
            <person name="Hibbett D.S."/>
            <person name="Martin F."/>
        </authorList>
    </citation>
    <scope>NUCLEOTIDE SEQUENCE [LARGE SCALE GENOMIC DNA]</scope>
    <source>
        <strain evidence="2">441</strain>
    </source>
</reference>
<gene>
    <name evidence="1" type="ORF">PISMIDRAFT_12796</name>
</gene>
<dbReference type="AlphaFoldDB" id="A0A0C9YVB1"/>
<evidence type="ECO:0000313" key="1">
    <source>
        <dbReference type="EMBL" id="KIK20726.1"/>
    </source>
</evidence>
<dbReference type="HOGENOM" id="CLU_2813391_0_0_1"/>
<accession>A0A0C9YVB1</accession>
<dbReference type="Proteomes" id="UP000054018">
    <property type="component" value="Unassembled WGS sequence"/>
</dbReference>
<keyword evidence="2" id="KW-1185">Reference proteome</keyword>
<protein>
    <submittedName>
        <fullName evidence="1">Uncharacterized protein</fullName>
    </submittedName>
</protein>